<organism evidence="1">
    <name type="scientific">viral metagenome</name>
    <dbReference type="NCBI Taxonomy" id="1070528"/>
    <lineage>
        <taxon>unclassified sequences</taxon>
        <taxon>metagenomes</taxon>
        <taxon>organismal metagenomes</taxon>
    </lineage>
</organism>
<reference evidence="1" key="1">
    <citation type="journal article" date="2020" name="Nature">
        <title>Giant virus diversity and host interactions through global metagenomics.</title>
        <authorList>
            <person name="Schulz F."/>
            <person name="Roux S."/>
            <person name="Paez-Espino D."/>
            <person name="Jungbluth S."/>
            <person name="Walsh D.A."/>
            <person name="Denef V.J."/>
            <person name="McMahon K.D."/>
            <person name="Konstantinidis K.T."/>
            <person name="Eloe-Fadrosh E.A."/>
            <person name="Kyrpides N.C."/>
            <person name="Woyke T."/>
        </authorList>
    </citation>
    <scope>NUCLEOTIDE SEQUENCE</scope>
    <source>
        <strain evidence="1">GVMAG-M-3300018868-6</strain>
    </source>
</reference>
<sequence>MTKSCVFCKTPNVDYTCCLSRGCKICECCYKELFVETKYGFAPRNPQLNWHNCPECQREIVDLTWIDLKGHLKYKMSGFQYIKNMSLYFRSQLQFTN</sequence>
<dbReference type="AlphaFoldDB" id="A0A6C0BWJ0"/>
<accession>A0A6C0BWJ0</accession>
<name>A0A6C0BWJ0_9ZZZZ</name>
<dbReference type="EMBL" id="MN739254">
    <property type="protein sequence ID" value="QHS95633.1"/>
    <property type="molecule type" value="Genomic_DNA"/>
</dbReference>
<proteinExistence type="predicted"/>
<evidence type="ECO:0000313" key="1">
    <source>
        <dbReference type="EMBL" id="QHS95633.1"/>
    </source>
</evidence>
<protein>
    <submittedName>
        <fullName evidence="1">Uncharacterized protein</fullName>
    </submittedName>
</protein>